<dbReference type="Pfam" id="PF22789">
    <property type="entry name" value="DUF4026_C"/>
    <property type="match status" value="1"/>
</dbReference>
<dbReference type="InterPro" id="IPR018756">
    <property type="entry name" value="DUF2314"/>
</dbReference>
<dbReference type="Pfam" id="PF10077">
    <property type="entry name" value="DUF2314"/>
    <property type="match status" value="1"/>
</dbReference>
<dbReference type="InterPro" id="IPR053886">
    <property type="entry name" value="DUF4026_middle"/>
</dbReference>
<evidence type="ECO:0000259" key="2">
    <source>
        <dbReference type="Pfam" id="PF13218"/>
    </source>
</evidence>
<keyword evidence="5" id="KW-1185">Reference proteome</keyword>
<gene>
    <name evidence="4" type="ORF">D4A81_10145</name>
</gene>
<dbReference type="Pfam" id="PF13218">
    <property type="entry name" value="DUF4026_N"/>
    <property type="match status" value="1"/>
</dbReference>
<dbReference type="Proteomes" id="UP000265562">
    <property type="component" value="Chromosome"/>
</dbReference>
<feature type="domain" description="DUF2314" evidence="1">
    <location>
        <begin position="347"/>
        <end position="420"/>
    </location>
</feature>
<dbReference type="InterPro" id="IPR025102">
    <property type="entry name" value="DUF4026_N"/>
</dbReference>
<organism evidence="4 5">
    <name type="scientific">Lachnoanaerobaculum umeaense</name>
    <dbReference type="NCBI Taxonomy" id="617123"/>
    <lineage>
        <taxon>Bacteria</taxon>
        <taxon>Bacillati</taxon>
        <taxon>Bacillota</taxon>
        <taxon>Clostridia</taxon>
        <taxon>Lachnospirales</taxon>
        <taxon>Lachnospiraceae</taxon>
        <taxon>Lachnoanaerobaculum</taxon>
    </lineage>
</organism>
<evidence type="ECO:0000313" key="5">
    <source>
        <dbReference type="Proteomes" id="UP000265562"/>
    </source>
</evidence>
<reference evidence="4 5" key="1">
    <citation type="submission" date="2018-09" db="EMBL/GenBank/DDBJ databases">
        <title>Genome sequencing of Lachnoanaerobaculum umeaense DSM 23576.</title>
        <authorList>
            <person name="Kook J.-K."/>
            <person name="Park S.-N."/>
            <person name="Lim Y.K."/>
        </authorList>
    </citation>
    <scope>NUCLEOTIDE SEQUENCE [LARGE SCALE GENOMIC DNA]</scope>
    <source>
        <strain evidence="5">DSM 23576 \ CCUG 58757</strain>
    </source>
</reference>
<proteinExistence type="predicted"/>
<sequence>MFNFFKKKQNEVDIPQVQPMANWEENSYMHVLSDNVEVENIDGAKERIESIEGLKLIEFNVRDDNSGNLTLEYNGDEYGVGFYFDDFVLESLYSLQNQKIHDEDFAQIQEKTKSFVIYMNFNKNYFDSYHLQLKLIMAFFPDTLAVVDESAEKLLSGRWVKLAAESSVTPSAEALFTVQAVFDDKTHRVWLHTHGICRTGFSELELLDISRDNVNDIYYLLNTMANRVLYQNEAIEDYIFLGEFFDGEPIVATTLHWNEGITRYPSDILGGPNDRVDSHNTNSKVILLFASEEDANNAKYTKPSEIEEKLIENPLYYYTNEQTDHMKFMARDRFDILKKFIQENPENKALIKVGLPTDGEDGEPDYENLEHIWFELKEFTEDGFRAILTQEPYRVSSIKAGDEGEYTINDVTDWIIYTEEMSIEPNTAYLL</sequence>
<protein>
    <submittedName>
        <fullName evidence="4">DUF4026 domain-containing protein</fullName>
    </submittedName>
</protein>
<dbReference type="KEGG" id="lua:D4A81_10145"/>
<dbReference type="EMBL" id="CP032364">
    <property type="protein sequence ID" value="AYB00268.1"/>
    <property type="molecule type" value="Genomic_DNA"/>
</dbReference>
<dbReference type="RefSeq" id="WP_111524744.1">
    <property type="nucleotide sequence ID" value="NZ_CP032364.1"/>
</dbReference>
<feature type="domain" description="DUF4026" evidence="2">
    <location>
        <begin position="27"/>
        <end position="170"/>
    </location>
</feature>
<dbReference type="AlphaFoldDB" id="A0A385Q3Q6"/>
<accession>A0A385Q3Q6</accession>
<feature type="domain" description="DUF4026" evidence="3">
    <location>
        <begin position="178"/>
        <end position="287"/>
    </location>
</feature>
<evidence type="ECO:0000259" key="3">
    <source>
        <dbReference type="Pfam" id="PF22789"/>
    </source>
</evidence>
<evidence type="ECO:0000259" key="1">
    <source>
        <dbReference type="Pfam" id="PF10077"/>
    </source>
</evidence>
<dbReference type="OrthoDB" id="1846902at2"/>
<evidence type="ECO:0000313" key="4">
    <source>
        <dbReference type="EMBL" id="AYB00268.1"/>
    </source>
</evidence>
<name>A0A385Q3Q6_9FIRM</name>